<dbReference type="AlphaFoldDB" id="A0A3B1CNH2"/>
<evidence type="ECO:0000313" key="1">
    <source>
        <dbReference type="EMBL" id="VAX20455.1"/>
    </source>
</evidence>
<evidence type="ECO:0008006" key="2">
    <source>
        <dbReference type="Google" id="ProtNLM"/>
    </source>
</evidence>
<gene>
    <name evidence="1" type="ORF">MNBD_NITROSPINAE01-258</name>
</gene>
<sequence>MSLSPDLFENAISNTLYREVGHGLKLTFTNNRKSLISIKRQAGLVYVRLSRIFLLADENTVYDIVRFIKGETLRVPRTVMEFAEKSTLPPHVAQKVLSRTNPVGKVYNLRKIAKSVNARYFNGELNINITWGEKPRRKKRRYGNRMIQLGLYDRDLDLVRVHPVLDSETVPVEYLGLVVYHELLHKKLGSKRGANGERRHHGAEFRCLEKEYEQYSWAMAWEKRNINKLLNLRHKLA</sequence>
<proteinExistence type="predicted"/>
<name>A0A3B1CNH2_9ZZZZ</name>
<protein>
    <recommendedName>
        <fullName evidence="2">SprT-like domain-containing protein</fullName>
    </recommendedName>
</protein>
<organism evidence="1">
    <name type="scientific">hydrothermal vent metagenome</name>
    <dbReference type="NCBI Taxonomy" id="652676"/>
    <lineage>
        <taxon>unclassified sequences</taxon>
        <taxon>metagenomes</taxon>
        <taxon>ecological metagenomes</taxon>
    </lineage>
</organism>
<accession>A0A3B1CNH2</accession>
<dbReference type="EMBL" id="UOGC01000105">
    <property type="protein sequence ID" value="VAX20455.1"/>
    <property type="molecule type" value="Genomic_DNA"/>
</dbReference>
<reference evidence="1" key="1">
    <citation type="submission" date="2018-06" db="EMBL/GenBank/DDBJ databases">
        <authorList>
            <person name="Zhirakovskaya E."/>
        </authorList>
    </citation>
    <scope>NUCLEOTIDE SEQUENCE</scope>
</reference>